<evidence type="ECO:0000313" key="3">
    <source>
        <dbReference type="EMBL" id="GME77080.1"/>
    </source>
</evidence>
<keyword evidence="4" id="KW-1185">Reference proteome</keyword>
<dbReference type="GO" id="GO:0051082">
    <property type="term" value="F:unfolded protein binding"/>
    <property type="evidence" value="ECO:0007669"/>
    <property type="project" value="InterPro"/>
</dbReference>
<sequence>MTNNSITGPLPLPKSSVETTPKDRLSPRFESELKEILEDSNTTTTASVTTSILSDTSKPISVTDDDDAVSQLVFERPFITKTADESNSIKETSNAVRESQQQKTTLINDQAPSVPTQKPELPKLNTAKEKDTSESEEDLAVEKPQKISKFKQNVLDRNKNEALKPPASFQSSVISEAIVKEKNVDNNTQNTPIEEKTLTSASKIVENRSMNPTLLFKPFNKNLNSLKPPSSKSRTTKSKGIPIFHPKDPNPDVPYSEDIDYDSIRVDNYDIDEIDETNLDNNLIGEDISENAVEDTFTERFSSKNSHVVDDEQVDITTKEKNVKEFPTLYIKETGDDSKPVSKEEDELEIVDTTLDYKTLQDDMDTMAKAYVLGLYDDDIATEGEIVEKLTDFEKINKIVEEKEKNTLNIPSNDDLEDDNEKEDKSVMTDEIVEKFNISNNTEITENGIDEDDVDFPIVEIDNDQLDYEINPDLLEQNVALDYHRLRRKMIHKFNGSYKQGAKEKEFEPIDEEGNTIKVSRFKAARLDIN</sequence>
<protein>
    <submittedName>
        <fullName evidence="3">Unnamed protein product</fullName>
    </submittedName>
</protein>
<organism evidence="3 4">
    <name type="scientific">Candida boidinii</name>
    <name type="common">Yeast</name>
    <dbReference type="NCBI Taxonomy" id="5477"/>
    <lineage>
        <taxon>Eukaryota</taxon>
        <taxon>Fungi</taxon>
        <taxon>Dikarya</taxon>
        <taxon>Ascomycota</taxon>
        <taxon>Saccharomycotina</taxon>
        <taxon>Pichiomycetes</taxon>
        <taxon>Pichiales</taxon>
        <taxon>Pichiaceae</taxon>
        <taxon>Ogataea</taxon>
        <taxon>Ogataea/Candida clade</taxon>
    </lineage>
</organism>
<dbReference type="PANTHER" id="PTHR12674:SF2">
    <property type="entry name" value="PREFOLDIN SUBUNIT 5"/>
    <property type="match status" value="1"/>
</dbReference>
<evidence type="ECO:0000313" key="4">
    <source>
        <dbReference type="Proteomes" id="UP001165120"/>
    </source>
</evidence>
<feature type="region of interest" description="Disordered" evidence="1">
    <location>
        <begin position="80"/>
        <end position="147"/>
    </location>
</feature>
<evidence type="ECO:0000259" key="2">
    <source>
        <dbReference type="Pfam" id="PF12927"/>
    </source>
</evidence>
<evidence type="ECO:0000256" key="1">
    <source>
        <dbReference type="SAM" id="MobiDB-lite"/>
    </source>
</evidence>
<dbReference type="InterPro" id="IPR024325">
    <property type="entry name" value="DUF3835"/>
</dbReference>
<dbReference type="PANTHER" id="PTHR12674">
    <property type="entry name" value="PREFOLDIN SUBUNIT 5"/>
    <property type="match status" value="1"/>
</dbReference>
<name>A0A9W6T694_CANBO</name>
<dbReference type="GO" id="GO:0016272">
    <property type="term" value="C:prefoldin complex"/>
    <property type="evidence" value="ECO:0007669"/>
    <property type="project" value="InterPro"/>
</dbReference>
<feature type="domain" description="DUF3835" evidence="2">
    <location>
        <begin position="73"/>
        <end position="153"/>
    </location>
</feature>
<feature type="region of interest" description="Disordered" evidence="1">
    <location>
        <begin position="1"/>
        <end position="26"/>
    </location>
</feature>
<gene>
    <name evidence="3" type="ORF">Cboi02_000542000</name>
</gene>
<reference evidence="3" key="1">
    <citation type="submission" date="2023-04" db="EMBL/GenBank/DDBJ databases">
        <title>Candida boidinii NBRC 10035.</title>
        <authorList>
            <person name="Ichikawa N."/>
            <person name="Sato H."/>
            <person name="Tonouchi N."/>
        </authorList>
    </citation>
    <scope>NUCLEOTIDE SEQUENCE</scope>
    <source>
        <strain evidence="3">NBRC 10035</strain>
    </source>
</reference>
<feature type="compositionally biased region" description="Polar residues" evidence="1">
    <location>
        <begin position="89"/>
        <end position="116"/>
    </location>
</feature>
<feature type="domain" description="DUF3835" evidence="2">
    <location>
        <begin position="465"/>
        <end position="527"/>
    </location>
</feature>
<dbReference type="Proteomes" id="UP001165120">
    <property type="component" value="Unassembled WGS sequence"/>
</dbReference>
<proteinExistence type="predicted"/>
<dbReference type="GO" id="GO:0005737">
    <property type="term" value="C:cytoplasm"/>
    <property type="evidence" value="ECO:0007669"/>
    <property type="project" value="TreeGrafter"/>
</dbReference>
<dbReference type="GO" id="GO:1990115">
    <property type="term" value="P:RNA polymerase III assembly"/>
    <property type="evidence" value="ECO:0007669"/>
    <property type="project" value="TreeGrafter"/>
</dbReference>
<accession>A0A9W6T694</accession>
<dbReference type="GO" id="GO:1990113">
    <property type="term" value="P:RNA polymerase I assembly"/>
    <property type="evidence" value="ECO:0007669"/>
    <property type="project" value="TreeGrafter"/>
</dbReference>
<dbReference type="AlphaFoldDB" id="A0A9W6T694"/>
<dbReference type="EMBL" id="BSXN01002600">
    <property type="protein sequence ID" value="GME77080.1"/>
    <property type="molecule type" value="Genomic_DNA"/>
</dbReference>
<feature type="region of interest" description="Disordered" evidence="1">
    <location>
        <begin position="220"/>
        <end position="256"/>
    </location>
</feature>
<dbReference type="GO" id="GO:1990114">
    <property type="term" value="P:RNA polymerase II core complex assembly"/>
    <property type="evidence" value="ECO:0007669"/>
    <property type="project" value="TreeGrafter"/>
</dbReference>
<comment type="caution">
    <text evidence="3">The sequence shown here is derived from an EMBL/GenBank/DDBJ whole genome shotgun (WGS) entry which is preliminary data.</text>
</comment>
<dbReference type="GO" id="GO:0006457">
    <property type="term" value="P:protein folding"/>
    <property type="evidence" value="ECO:0007669"/>
    <property type="project" value="InterPro"/>
</dbReference>
<dbReference type="Pfam" id="PF12927">
    <property type="entry name" value="DUF3835"/>
    <property type="match status" value="2"/>
</dbReference>
<dbReference type="InterPro" id="IPR011599">
    <property type="entry name" value="PFD_alpha_archaea"/>
</dbReference>